<dbReference type="AlphaFoldDB" id="A0A9D1I6X1"/>
<reference evidence="2" key="2">
    <citation type="journal article" date="2021" name="PeerJ">
        <title>Extensive microbial diversity within the chicken gut microbiome revealed by metagenomics and culture.</title>
        <authorList>
            <person name="Gilroy R."/>
            <person name="Ravi A."/>
            <person name="Getino M."/>
            <person name="Pursley I."/>
            <person name="Horton D.L."/>
            <person name="Alikhan N.F."/>
            <person name="Baker D."/>
            <person name="Gharbi K."/>
            <person name="Hall N."/>
            <person name="Watson M."/>
            <person name="Adriaenssens E.M."/>
            <person name="Foster-Nyarko E."/>
            <person name="Jarju S."/>
            <person name="Secka A."/>
            <person name="Antonio M."/>
            <person name="Oren A."/>
            <person name="Chaudhuri R.R."/>
            <person name="La Ragione R."/>
            <person name="Hildebrand F."/>
            <person name="Pallen M.J."/>
        </authorList>
    </citation>
    <scope>NUCLEOTIDE SEQUENCE</scope>
    <source>
        <strain evidence="2">11300</strain>
    </source>
</reference>
<dbReference type="PANTHER" id="PTHR43415:SF3">
    <property type="entry name" value="GNAT-FAMILY ACETYLTRANSFERASE"/>
    <property type="match status" value="1"/>
</dbReference>
<name>A0A9D1I6X1_9FIRM</name>
<dbReference type="Proteomes" id="UP000824091">
    <property type="component" value="Unassembled WGS sequence"/>
</dbReference>
<dbReference type="InterPro" id="IPR016181">
    <property type="entry name" value="Acyl_CoA_acyltransferase"/>
</dbReference>
<dbReference type="EMBL" id="DVMO01000120">
    <property type="protein sequence ID" value="HIU28308.1"/>
    <property type="molecule type" value="Genomic_DNA"/>
</dbReference>
<sequence>MIETKRMWLREATADDIDQIIALEEHKDNRDFLWIGTRQEHQDEIDDPNHILLIFEKKQDRNTVGYALIRLNPRSEIFELRRIAISEKNRGYGREAMEALFKFAFEELNINRFWLDAYPDNTVGIHLYESLGMHRDGVLRQNYKSERGYLDQIIFSMLKDEYFAIKDKRIEKR</sequence>
<accession>A0A9D1I6X1</accession>
<reference evidence="2" key="1">
    <citation type="submission" date="2020-10" db="EMBL/GenBank/DDBJ databases">
        <authorList>
            <person name="Gilroy R."/>
        </authorList>
    </citation>
    <scope>NUCLEOTIDE SEQUENCE</scope>
    <source>
        <strain evidence="2">11300</strain>
    </source>
</reference>
<gene>
    <name evidence="2" type="ORF">IAD16_08015</name>
</gene>
<protein>
    <submittedName>
        <fullName evidence="2">GNAT family N-acetyltransferase</fullName>
    </submittedName>
</protein>
<dbReference type="PROSITE" id="PS51186">
    <property type="entry name" value="GNAT"/>
    <property type="match status" value="1"/>
</dbReference>
<proteinExistence type="predicted"/>
<dbReference type="InterPro" id="IPR000182">
    <property type="entry name" value="GNAT_dom"/>
</dbReference>
<dbReference type="GO" id="GO:0016747">
    <property type="term" value="F:acyltransferase activity, transferring groups other than amino-acyl groups"/>
    <property type="evidence" value="ECO:0007669"/>
    <property type="project" value="InterPro"/>
</dbReference>
<dbReference type="SUPFAM" id="SSF55729">
    <property type="entry name" value="Acyl-CoA N-acyltransferases (Nat)"/>
    <property type="match status" value="1"/>
</dbReference>
<evidence type="ECO:0000313" key="2">
    <source>
        <dbReference type="EMBL" id="HIU28308.1"/>
    </source>
</evidence>
<organism evidence="2 3">
    <name type="scientific">Candidatus Fimisoma avicola</name>
    <dbReference type="NCBI Taxonomy" id="2840826"/>
    <lineage>
        <taxon>Bacteria</taxon>
        <taxon>Bacillati</taxon>
        <taxon>Bacillota</taxon>
        <taxon>Clostridia</taxon>
        <taxon>Eubacteriales</taxon>
        <taxon>Candidatus Fimisoma</taxon>
    </lineage>
</organism>
<dbReference type="CDD" id="cd04301">
    <property type="entry name" value="NAT_SF"/>
    <property type="match status" value="1"/>
</dbReference>
<dbReference type="PANTHER" id="PTHR43415">
    <property type="entry name" value="SPERMIDINE N(1)-ACETYLTRANSFERASE"/>
    <property type="match status" value="1"/>
</dbReference>
<comment type="caution">
    <text evidence="2">The sequence shown here is derived from an EMBL/GenBank/DDBJ whole genome shotgun (WGS) entry which is preliminary data.</text>
</comment>
<dbReference type="Pfam" id="PF13302">
    <property type="entry name" value="Acetyltransf_3"/>
    <property type="match status" value="1"/>
</dbReference>
<evidence type="ECO:0000259" key="1">
    <source>
        <dbReference type="PROSITE" id="PS51186"/>
    </source>
</evidence>
<dbReference type="Gene3D" id="3.40.630.30">
    <property type="match status" value="1"/>
</dbReference>
<evidence type="ECO:0000313" key="3">
    <source>
        <dbReference type="Proteomes" id="UP000824091"/>
    </source>
</evidence>
<feature type="domain" description="N-acetyltransferase" evidence="1">
    <location>
        <begin position="7"/>
        <end position="156"/>
    </location>
</feature>